<dbReference type="GO" id="GO:0032259">
    <property type="term" value="P:methylation"/>
    <property type="evidence" value="ECO:0007669"/>
    <property type="project" value="UniProtKB-KW"/>
</dbReference>
<dbReference type="EMBL" id="JBEQCT010000003">
    <property type="protein sequence ID" value="MFM2485205.1"/>
    <property type="molecule type" value="Genomic_DNA"/>
</dbReference>
<sequence>MDDFYLEQKMLAAYFEMQWLDKLRDDGIDERLKSESKFVPDSFITSDYPQNIAEFIKRAAADGSIAPRTVLEVGAALGRNCYELAKNFSAIEAITVVEPSHRLLSNFKRILIDGKDCEFPYIKGLTERESFHFQTAAITQVCSHINFSLIEAPFVQGVVDGQFDLSICLNVLDQCDSPQAIVDALKAATALNGILVLSCSYQWQKKHLKNMDEAVDDINTYFGDGWLALAEDDHEYKIRMNERFSLMFLTHVVAYKKVAI</sequence>
<keyword evidence="1" id="KW-0489">Methyltransferase</keyword>
<reference evidence="1 2" key="1">
    <citation type="journal article" date="2013" name="Int. J. Syst. Evol. Microbiol.">
        <title>Celerinatantimonas yamalensis sp. nov., a cold-adapted diazotrophic bacterium from a cold permafrost brine.</title>
        <authorList>
            <person name="Shcherbakova V."/>
            <person name="Chuvilskaya N."/>
            <person name="Rivkina E."/>
            <person name="Demidov N."/>
            <person name="Uchaeva V."/>
            <person name="Suetin S."/>
            <person name="Suzina N."/>
            <person name="Gilichinsky D."/>
        </authorList>
    </citation>
    <scope>NUCLEOTIDE SEQUENCE [LARGE SCALE GENOMIC DNA]</scope>
    <source>
        <strain evidence="1 2">C7</strain>
    </source>
</reference>
<keyword evidence="2" id="KW-1185">Reference proteome</keyword>
<dbReference type="InterPro" id="IPR029063">
    <property type="entry name" value="SAM-dependent_MTases_sf"/>
</dbReference>
<organism evidence="1 2">
    <name type="scientific">Celerinatantimonas yamalensis</name>
    <dbReference type="NCBI Taxonomy" id="559956"/>
    <lineage>
        <taxon>Bacteria</taxon>
        <taxon>Pseudomonadati</taxon>
        <taxon>Pseudomonadota</taxon>
        <taxon>Gammaproteobacteria</taxon>
        <taxon>Celerinatantimonadaceae</taxon>
        <taxon>Celerinatantimonas</taxon>
    </lineage>
</organism>
<accession>A0ABW9G6C0</accession>
<dbReference type="PANTHER" id="PTHR45445">
    <property type="match status" value="1"/>
</dbReference>
<dbReference type="Gene3D" id="3.40.50.150">
    <property type="entry name" value="Vaccinia Virus protein VP39"/>
    <property type="match status" value="1"/>
</dbReference>
<gene>
    <name evidence="1" type="ORF">ABUE30_09040</name>
</gene>
<name>A0ABW9G6C0_9GAMM</name>
<dbReference type="SUPFAM" id="SSF53335">
    <property type="entry name" value="S-adenosyl-L-methionine-dependent methyltransferases"/>
    <property type="match status" value="1"/>
</dbReference>
<dbReference type="PANTHER" id="PTHR45445:SF2">
    <property type="entry name" value="METHYLTRANSFERASE TYPE 11 DOMAIN-CONTAINING PROTEIN"/>
    <property type="match status" value="1"/>
</dbReference>
<protein>
    <submittedName>
        <fullName evidence="1">Methyltransferase domain-containing protein</fullName>
    </submittedName>
</protein>
<dbReference type="RefSeq" id="WP_408623415.1">
    <property type="nucleotide sequence ID" value="NZ_JBEQCT010000003.1"/>
</dbReference>
<comment type="caution">
    <text evidence="1">The sequence shown here is derived from an EMBL/GenBank/DDBJ whole genome shotgun (WGS) entry which is preliminary data.</text>
</comment>
<keyword evidence="1" id="KW-0808">Transferase</keyword>
<evidence type="ECO:0000313" key="2">
    <source>
        <dbReference type="Proteomes" id="UP001629953"/>
    </source>
</evidence>
<dbReference type="GO" id="GO:0008168">
    <property type="term" value="F:methyltransferase activity"/>
    <property type="evidence" value="ECO:0007669"/>
    <property type="project" value="UniProtKB-KW"/>
</dbReference>
<proteinExistence type="predicted"/>
<dbReference type="Proteomes" id="UP001629953">
    <property type="component" value="Unassembled WGS sequence"/>
</dbReference>
<dbReference type="Pfam" id="PF13489">
    <property type="entry name" value="Methyltransf_23"/>
    <property type="match status" value="1"/>
</dbReference>
<evidence type="ECO:0000313" key="1">
    <source>
        <dbReference type="EMBL" id="MFM2485205.1"/>
    </source>
</evidence>